<dbReference type="AlphaFoldDB" id="D4F4F7"/>
<keyword evidence="1" id="KW-0472">Membrane</keyword>
<dbReference type="RefSeq" id="WP_005285005.1">
    <property type="nucleotide sequence ID" value="NZ_GG739633.1"/>
</dbReference>
<evidence type="ECO:0000256" key="1">
    <source>
        <dbReference type="SAM" id="Phobius"/>
    </source>
</evidence>
<name>D4F4F7_EDWTA</name>
<protein>
    <submittedName>
        <fullName evidence="2">Uncharacterized protein</fullName>
    </submittedName>
</protein>
<gene>
    <name evidence="2" type="ORF">EDWATA_01628</name>
</gene>
<keyword evidence="1" id="KW-1133">Transmembrane helix</keyword>
<proteinExistence type="predicted"/>
<accession>D4F4F7</accession>
<dbReference type="Proteomes" id="UP000003692">
    <property type="component" value="Unassembled WGS sequence"/>
</dbReference>
<dbReference type="HOGENOM" id="CLU_2381561_0_0_6"/>
<comment type="caution">
    <text evidence="2">The sequence shown here is derived from an EMBL/GenBank/DDBJ whole genome shotgun (WGS) entry which is preliminary data.</text>
</comment>
<feature type="transmembrane region" description="Helical" evidence="1">
    <location>
        <begin position="6"/>
        <end position="32"/>
    </location>
</feature>
<evidence type="ECO:0000313" key="2">
    <source>
        <dbReference type="EMBL" id="EFE23353.1"/>
    </source>
</evidence>
<organism evidence="2 3">
    <name type="scientific">Edwardsiella tarda ATCC 23685</name>
    <dbReference type="NCBI Taxonomy" id="500638"/>
    <lineage>
        <taxon>Bacteria</taxon>
        <taxon>Pseudomonadati</taxon>
        <taxon>Pseudomonadota</taxon>
        <taxon>Gammaproteobacteria</taxon>
        <taxon>Enterobacterales</taxon>
        <taxon>Hafniaceae</taxon>
        <taxon>Edwardsiella</taxon>
    </lineage>
</organism>
<reference evidence="2 3" key="1">
    <citation type="submission" date="2010-02" db="EMBL/GenBank/DDBJ databases">
        <authorList>
            <person name="Weinstock G."/>
            <person name="Sodergren E."/>
            <person name="Clifton S."/>
            <person name="Fulton L."/>
            <person name="Fulton B."/>
            <person name="Courtney L."/>
            <person name="Fronick C."/>
            <person name="Harrison M."/>
            <person name="Strong C."/>
            <person name="Farmer C."/>
            <person name="Delahaunty K."/>
            <person name="Markovic C."/>
            <person name="Hall O."/>
            <person name="Minx P."/>
            <person name="Tomlinson C."/>
            <person name="Mitreva M."/>
            <person name="Nelson J."/>
            <person name="Hou S."/>
            <person name="Wollam A."/>
            <person name="Pepin K.H."/>
            <person name="Johnson M."/>
            <person name="Bhonagiri V."/>
            <person name="Zhang X."/>
            <person name="Suruliraj S."/>
            <person name="Warren W."/>
            <person name="Chinwalla A."/>
            <person name="Mardis E.R."/>
            <person name="Wilson R.K."/>
        </authorList>
    </citation>
    <scope>NUCLEOTIDE SEQUENCE [LARGE SCALE GENOMIC DNA]</scope>
    <source>
        <strain evidence="2 3">ATCC 23685</strain>
    </source>
</reference>
<keyword evidence="1" id="KW-0812">Transmembrane</keyword>
<sequence>MKDMDLLGITITGAAALSGTALLVTLCIDGGLPRFWQRRAPRAEPHCDRRALPLTPQDEAAVPRLGTLTLPPAALPAIGPLDIPLPAPRIALGDLG</sequence>
<dbReference type="EMBL" id="ADGK01000094">
    <property type="protein sequence ID" value="EFE23353.1"/>
    <property type="molecule type" value="Genomic_DNA"/>
</dbReference>
<evidence type="ECO:0000313" key="3">
    <source>
        <dbReference type="Proteomes" id="UP000003692"/>
    </source>
</evidence>